<comment type="similarity">
    <text evidence="1">Belongs to the plant rapid alkalinization factor (RALF) family.</text>
</comment>
<dbReference type="EMBL" id="JAMRDG010000001">
    <property type="protein sequence ID" value="KAJ3699895.1"/>
    <property type="molecule type" value="Genomic_DNA"/>
</dbReference>
<proteinExistence type="inferred from homology"/>
<dbReference type="Pfam" id="PF05498">
    <property type="entry name" value="RALF"/>
    <property type="match status" value="1"/>
</dbReference>
<evidence type="ECO:0000256" key="6">
    <source>
        <dbReference type="SAM" id="SignalP"/>
    </source>
</evidence>
<keyword evidence="2" id="KW-0372">Hormone</keyword>
<organism evidence="7 8">
    <name type="scientific">Rhynchospora tenuis</name>
    <dbReference type="NCBI Taxonomy" id="198213"/>
    <lineage>
        <taxon>Eukaryota</taxon>
        <taxon>Viridiplantae</taxon>
        <taxon>Streptophyta</taxon>
        <taxon>Embryophyta</taxon>
        <taxon>Tracheophyta</taxon>
        <taxon>Spermatophyta</taxon>
        <taxon>Magnoliopsida</taxon>
        <taxon>Liliopsida</taxon>
        <taxon>Poales</taxon>
        <taxon>Cyperaceae</taxon>
        <taxon>Cyperoideae</taxon>
        <taxon>Rhynchosporeae</taxon>
        <taxon>Rhynchospora</taxon>
    </lineage>
</organism>
<evidence type="ECO:0000256" key="2">
    <source>
        <dbReference type="ARBA" id="ARBA00022702"/>
    </source>
</evidence>
<name>A0AAD6ET10_9POAL</name>
<dbReference type="GO" id="GO:0005179">
    <property type="term" value="F:hormone activity"/>
    <property type="evidence" value="ECO:0007669"/>
    <property type="project" value="UniProtKB-KW"/>
</dbReference>
<evidence type="ECO:0000256" key="3">
    <source>
        <dbReference type="ARBA" id="ARBA00022729"/>
    </source>
</evidence>
<keyword evidence="8" id="KW-1185">Reference proteome</keyword>
<dbReference type="PANTHER" id="PTHR33136">
    <property type="entry name" value="RAPID ALKALINIZATION FACTOR-LIKE"/>
    <property type="match status" value="1"/>
</dbReference>
<evidence type="ECO:0000313" key="8">
    <source>
        <dbReference type="Proteomes" id="UP001210211"/>
    </source>
</evidence>
<evidence type="ECO:0000256" key="1">
    <source>
        <dbReference type="ARBA" id="ARBA00009178"/>
    </source>
</evidence>
<protein>
    <recommendedName>
        <fullName evidence="9">Rapid ALkalinization Factor</fullName>
    </recommendedName>
</protein>
<comment type="caution">
    <text evidence="7">The sequence shown here is derived from an EMBL/GenBank/DDBJ whole genome shotgun (WGS) entry which is preliminary data.</text>
</comment>
<dbReference type="InterPro" id="IPR008801">
    <property type="entry name" value="RALF"/>
</dbReference>
<dbReference type="AlphaFoldDB" id="A0AAD6ET10"/>
<accession>A0AAD6ET10</accession>
<dbReference type="GO" id="GO:0019722">
    <property type="term" value="P:calcium-mediated signaling"/>
    <property type="evidence" value="ECO:0007669"/>
    <property type="project" value="TreeGrafter"/>
</dbReference>
<feature type="signal peptide" evidence="6">
    <location>
        <begin position="1"/>
        <end position="23"/>
    </location>
</feature>
<dbReference type="GO" id="GO:0009506">
    <property type="term" value="C:plasmodesma"/>
    <property type="evidence" value="ECO:0007669"/>
    <property type="project" value="TreeGrafter"/>
</dbReference>
<evidence type="ECO:0000256" key="4">
    <source>
        <dbReference type="ARBA" id="ARBA00023157"/>
    </source>
</evidence>
<keyword evidence="3 6" id="KW-0732">Signal</keyword>
<feature type="compositionally biased region" description="Low complexity" evidence="5">
    <location>
        <begin position="38"/>
        <end position="56"/>
    </location>
</feature>
<keyword evidence="4" id="KW-1015">Disulfide bond</keyword>
<dbReference type="PANTHER" id="PTHR33136:SF6">
    <property type="entry name" value="PROTEIN RALF-LIKE 34"/>
    <property type="match status" value="1"/>
</dbReference>
<feature type="region of interest" description="Disordered" evidence="5">
    <location>
        <begin position="38"/>
        <end position="57"/>
    </location>
</feature>
<sequence length="102" mass="10640">MASSSNNTLLLLFILATIVVTSAGDIPGVVVMRRLDDTNSTNTATDPNATATDSPPKSIGYGALKADNVPCDITGASYYNCHPSSPANPYTRSCSAITQCRN</sequence>
<evidence type="ECO:0008006" key="9">
    <source>
        <dbReference type="Google" id="ProtNLM"/>
    </source>
</evidence>
<evidence type="ECO:0000313" key="7">
    <source>
        <dbReference type="EMBL" id="KAJ3699895.1"/>
    </source>
</evidence>
<reference evidence="7 8" key="1">
    <citation type="journal article" date="2022" name="Cell">
        <title>Repeat-based holocentromeres influence genome architecture and karyotype evolution.</title>
        <authorList>
            <person name="Hofstatter P.G."/>
            <person name="Thangavel G."/>
            <person name="Lux T."/>
            <person name="Neumann P."/>
            <person name="Vondrak T."/>
            <person name="Novak P."/>
            <person name="Zhang M."/>
            <person name="Costa L."/>
            <person name="Castellani M."/>
            <person name="Scott A."/>
            <person name="Toegelov H."/>
            <person name="Fuchs J."/>
            <person name="Mata-Sucre Y."/>
            <person name="Dias Y."/>
            <person name="Vanzela A.L.L."/>
            <person name="Huettel B."/>
            <person name="Almeida C.C.S."/>
            <person name="Simkova H."/>
            <person name="Souza G."/>
            <person name="Pedrosa-Harand A."/>
            <person name="Macas J."/>
            <person name="Mayer K.F.X."/>
            <person name="Houben A."/>
            <person name="Marques A."/>
        </authorList>
    </citation>
    <scope>NUCLEOTIDE SEQUENCE [LARGE SCALE GENOMIC DNA]</scope>
    <source>
        <strain evidence="7">RhyTen1mFocal</strain>
    </source>
</reference>
<dbReference type="Proteomes" id="UP001210211">
    <property type="component" value="Unassembled WGS sequence"/>
</dbReference>
<feature type="chain" id="PRO_5042259963" description="Rapid ALkalinization Factor" evidence="6">
    <location>
        <begin position="24"/>
        <end position="102"/>
    </location>
</feature>
<evidence type="ECO:0000256" key="5">
    <source>
        <dbReference type="SAM" id="MobiDB-lite"/>
    </source>
</evidence>
<gene>
    <name evidence="7" type="ORF">LUZ61_003600</name>
</gene>